<accession>A0A4X1TA42</accession>
<evidence type="ECO:0000256" key="11">
    <source>
        <dbReference type="ARBA" id="ARBA00066228"/>
    </source>
</evidence>
<evidence type="ECO:0000256" key="6">
    <source>
        <dbReference type="ARBA" id="ARBA00023125"/>
    </source>
</evidence>
<dbReference type="InterPro" id="IPR051988">
    <property type="entry name" value="HRR_RAD51_Paralog"/>
</dbReference>
<keyword evidence="4" id="KW-0227">DNA damage</keyword>
<comment type="similarity">
    <text evidence="2">Belongs to the RecA family. RAD51 subfamily.</text>
</comment>
<protein>
    <recommendedName>
        <fullName evidence="12">DNA repair protein RAD51 homolog 4</fullName>
    </recommendedName>
    <alternativeName>
        <fullName evidence="13">R51H3</fullName>
    </alternativeName>
    <alternativeName>
        <fullName evidence="14">RAD51 homolog D</fullName>
    </alternativeName>
    <alternativeName>
        <fullName evidence="15">RAD51-like protein 3</fullName>
    </alternativeName>
</protein>
<dbReference type="FunFam" id="3.40.50.300:FF:001042">
    <property type="entry name" value="DNA repair protein RAD51 homolog 4"/>
    <property type="match status" value="1"/>
</dbReference>
<dbReference type="GO" id="GO:0005634">
    <property type="term" value="C:nucleus"/>
    <property type="evidence" value="ECO:0007669"/>
    <property type="project" value="UniProtKB-SubCell"/>
</dbReference>
<dbReference type="GO" id="GO:0140664">
    <property type="term" value="F:ATP-dependent DNA damage sensor activity"/>
    <property type="evidence" value="ECO:0007669"/>
    <property type="project" value="InterPro"/>
</dbReference>
<dbReference type="InterPro" id="IPR047323">
    <property type="entry name" value="Rad51D_C"/>
</dbReference>
<dbReference type="GO" id="GO:0000781">
    <property type="term" value="C:chromosome, telomeric region"/>
    <property type="evidence" value="ECO:0007669"/>
    <property type="project" value="UniProtKB-ARBA"/>
</dbReference>
<dbReference type="GO" id="GO:0006310">
    <property type="term" value="P:DNA recombination"/>
    <property type="evidence" value="ECO:0007669"/>
    <property type="project" value="UniProtKB-KW"/>
</dbReference>
<dbReference type="Pfam" id="PF21794">
    <property type="entry name" value="RAD51D_N"/>
    <property type="match status" value="1"/>
</dbReference>
<dbReference type="GO" id="GO:0006281">
    <property type="term" value="P:DNA repair"/>
    <property type="evidence" value="ECO:0007669"/>
    <property type="project" value="UniProtKB-KW"/>
</dbReference>
<keyword evidence="3" id="KW-0547">Nucleotide-binding</keyword>
<evidence type="ECO:0000256" key="5">
    <source>
        <dbReference type="ARBA" id="ARBA00022840"/>
    </source>
</evidence>
<evidence type="ECO:0000256" key="1">
    <source>
        <dbReference type="ARBA" id="ARBA00004123"/>
    </source>
</evidence>
<comment type="function">
    <text evidence="10">Involved in the homologous recombination repair (HRR) pathway of double-stranded DNA breaks arising during DNA replication or induced by DNA-damaging agents. Bind to single-stranded DNA (ssDNA) and has DNA-dependent ATPase activity. Part of the RAD51 paralog protein complex BCDX2 which acts in the BRCA1-BRCA2-dependent HR pathway. Upon DNA damage, BCDX2 acts downstream of BRCA2 recruitment and upstream of RAD51 recruitment. BCDX2 binds predominantly to the intersection of the four duplex arms of the Holliday junction and to junction of replication forks. The BCDX2 complex was originally reported to bind single-stranded DNA, single-stranded gaps in duplex DNA and specifically to nicks in duplex DNA. Involved in telomere maintenance. The BCDX2 subcomplex XRCC2:RAD51D can stimulate Holliday junction resolution by BLM.</text>
</comment>
<proteinExistence type="inferred from homology"/>
<keyword evidence="7" id="KW-0233">DNA recombination</keyword>
<evidence type="ECO:0000256" key="4">
    <source>
        <dbReference type="ARBA" id="ARBA00022763"/>
    </source>
</evidence>
<dbReference type="InterPro" id="IPR048943">
    <property type="entry name" value="RAD51D_N"/>
</dbReference>
<evidence type="ECO:0000256" key="13">
    <source>
        <dbReference type="ARBA" id="ARBA00078081"/>
    </source>
</evidence>
<evidence type="ECO:0000313" key="18">
    <source>
        <dbReference type="Ensembl" id="ENSSSCP00070012182.1"/>
    </source>
</evidence>
<dbReference type="PANTHER" id="PTHR46457">
    <property type="entry name" value="DNA REPAIR PROTEIN RAD51 HOMOLOG 4"/>
    <property type="match status" value="1"/>
</dbReference>
<evidence type="ECO:0000256" key="9">
    <source>
        <dbReference type="ARBA" id="ARBA00023242"/>
    </source>
</evidence>
<dbReference type="InterPro" id="IPR020588">
    <property type="entry name" value="RecA_ATP-bd"/>
</dbReference>
<keyword evidence="9" id="KW-0539">Nucleus</keyword>
<dbReference type="InterPro" id="IPR027417">
    <property type="entry name" value="P-loop_NTPase"/>
</dbReference>
<dbReference type="PROSITE" id="PS50162">
    <property type="entry name" value="RECA_2"/>
    <property type="match status" value="1"/>
</dbReference>
<dbReference type="InterPro" id="IPR013632">
    <property type="entry name" value="Rad51_C"/>
</dbReference>
<keyword evidence="5" id="KW-0067">ATP-binding</keyword>
<evidence type="ECO:0000256" key="2">
    <source>
        <dbReference type="ARBA" id="ARBA00007095"/>
    </source>
</evidence>
<evidence type="ECO:0000313" key="19">
    <source>
        <dbReference type="Proteomes" id="UP000314985"/>
    </source>
</evidence>
<reference evidence="18" key="2">
    <citation type="submission" date="2025-08" db="UniProtKB">
        <authorList>
            <consortium name="Ensembl"/>
        </authorList>
    </citation>
    <scope>IDENTIFICATION</scope>
</reference>
<name>A0A4X1TA42_PIG</name>
<dbReference type="InterPro" id="IPR003593">
    <property type="entry name" value="AAA+_ATPase"/>
</dbReference>
<sequence length="488" mass="52538">MPPGPAAPGPPGNMGVLRAGLCPGLTQDMVQLLQSRGIKTVVDLVSADLEEVAQKCGLSYKALVALRRVLLAQFSAFPCNGADLYEELKTSTAILSTGIRSLDKLLDAGLYTGEVTEIVGGPGSGKTQVCLCVAANVAHSLQQKVLYIDSNGGLTASRILQLLQARTSDEEEQAGALQRIQVVRVFDIFQMLDVLQDLRGAVAQQVSSSAGTVKVVVVDSVTAVVSPLLGGQQREGLALMMQLARELKTLARDLGVAVVVTNHVTRDRDSGKHKPALGRSWSFVPSTRLLLDISQDAGAGSRRVARLTKSPRLVSRPQGESQDSRPLRVVSGPTGVSLRNSWMLRPCSRRGLCRSSHCPLLSPSSQQVSRRWWTLGPGGPQSRIRHRAMTYDCAGRQRARCQDPTLLHSNARPSLPAALGRQRCSWAGQTPQSSALLSRKLSATGKRGCRCGKTQKFTLVPGFLPLFLPYMFPRGAEFSLAWASEEAF</sequence>
<dbReference type="AlphaFoldDB" id="A0A4X1TA42"/>
<dbReference type="Ensembl" id="ENSSSCT00070014745.1">
    <property type="protein sequence ID" value="ENSSSCP00070012182.1"/>
    <property type="gene ID" value="ENSSSCG00070007630.1"/>
</dbReference>
<organism evidence="18 19">
    <name type="scientific">Sus scrofa</name>
    <name type="common">Pig</name>
    <dbReference type="NCBI Taxonomy" id="9823"/>
    <lineage>
        <taxon>Eukaryota</taxon>
        <taxon>Metazoa</taxon>
        <taxon>Chordata</taxon>
        <taxon>Craniata</taxon>
        <taxon>Vertebrata</taxon>
        <taxon>Euteleostomi</taxon>
        <taxon>Mammalia</taxon>
        <taxon>Eutheria</taxon>
        <taxon>Laurasiatheria</taxon>
        <taxon>Artiodactyla</taxon>
        <taxon>Suina</taxon>
        <taxon>Suidae</taxon>
        <taxon>Sus</taxon>
    </lineage>
</organism>
<evidence type="ECO:0000256" key="12">
    <source>
        <dbReference type="ARBA" id="ARBA00073971"/>
    </source>
</evidence>
<evidence type="ECO:0000256" key="16">
    <source>
        <dbReference type="SAM" id="MobiDB-lite"/>
    </source>
</evidence>
<evidence type="ECO:0000256" key="3">
    <source>
        <dbReference type="ARBA" id="ARBA00022741"/>
    </source>
</evidence>
<reference evidence="18 19" key="1">
    <citation type="submission" date="2017-08" db="EMBL/GenBank/DDBJ databases">
        <title>USMARCv1.0.</title>
        <authorList>
            <person name="Hannum G.I."/>
            <person name="Koren S."/>
            <person name="Schroeder S.G."/>
            <person name="Chin S.C."/>
            <person name="Nonneman D.J."/>
            <person name="Becker S.A."/>
            <person name="Rosen B.D."/>
            <person name="Bickhart D.M."/>
            <person name="Putnam N.H."/>
            <person name="Green R.E."/>
            <person name="Tuggle C.K."/>
            <person name="Liu H."/>
            <person name="Rohrer G.A."/>
            <person name="Warr A."/>
            <person name="Hall R."/>
            <person name="Kim K."/>
            <person name="Hume D.A."/>
            <person name="Talbot R."/>
            <person name="Chow W."/>
            <person name="Howe K."/>
            <person name="Schwartz A.S."/>
            <person name="Watson M."/>
            <person name="Archibald A.L."/>
            <person name="Phillippy A.M."/>
            <person name="Smith T.P.L."/>
        </authorList>
    </citation>
    <scope>NUCLEOTIDE SEQUENCE [LARGE SCALE GENOMIC DNA]</scope>
</reference>
<dbReference type="SUPFAM" id="SSF52540">
    <property type="entry name" value="P-loop containing nucleoside triphosphate hydrolases"/>
    <property type="match status" value="1"/>
</dbReference>
<comment type="subcellular location">
    <subcellularLocation>
        <location evidence="1">Nucleus</location>
    </subcellularLocation>
</comment>
<dbReference type="GO" id="GO:0003677">
    <property type="term" value="F:DNA binding"/>
    <property type="evidence" value="ECO:0007669"/>
    <property type="project" value="UniProtKB-KW"/>
</dbReference>
<dbReference type="CDD" id="cd19489">
    <property type="entry name" value="Rad51D"/>
    <property type="match status" value="1"/>
</dbReference>
<dbReference type="SMART" id="SM00382">
    <property type="entry name" value="AAA"/>
    <property type="match status" value="1"/>
</dbReference>
<feature type="region of interest" description="Disordered" evidence="16">
    <location>
        <begin position="301"/>
        <end position="332"/>
    </location>
</feature>
<evidence type="ECO:0000256" key="15">
    <source>
        <dbReference type="ARBA" id="ARBA00079680"/>
    </source>
</evidence>
<keyword evidence="8" id="KW-0234">DNA repair</keyword>
<evidence type="ECO:0000256" key="10">
    <source>
        <dbReference type="ARBA" id="ARBA00057808"/>
    </source>
</evidence>
<dbReference type="GO" id="GO:0005524">
    <property type="term" value="F:ATP binding"/>
    <property type="evidence" value="ECO:0007669"/>
    <property type="project" value="UniProtKB-KW"/>
</dbReference>
<dbReference type="PANTHER" id="PTHR46457:SF1">
    <property type="entry name" value="DNA REPAIR PROTEIN RAD51 HOMOLOG 4"/>
    <property type="match status" value="1"/>
</dbReference>
<dbReference type="Proteomes" id="UP000314985">
    <property type="component" value="Chromosome 12"/>
</dbReference>
<feature type="domain" description="RecA family profile 1" evidence="17">
    <location>
        <begin position="91"/>
        <end position="264"/>
    </location>
</feature>
<evidence type="ECO:0000259" key="17">
    <source>
        <dbReference type="PROSITE" id="PS50162"/>
    </source>
</evidence>
<evidence type="ECO:0000256" key="8">
    <source>
        <dbReference type="ARBA" id="ARBA00023204"/>
    </source>
</evidence>
<keyword evidence="6" id="KW-0238">DNA-binding</keyword>
<dbReference type="GO" id="GO:0000723">
    <property type="term" value="P:telomere maintenance"/>
    <property type="evidence" value="ECO:0007669"/>
    <property type="project" value="UniProtKB-ARBA"/>
</dbReference>
<evidence type="ECO:0000256" key="14">
    <source>
        <dbReference type="ARBA" id="ARBA00078131"/>
    </source>
</evidence>
<evidence type="ECO:0000256" key="7">
    <source>
        <dbReference type="ARBA" id="ARBA00023172"/>
    </source>
</evidence>
<comment type="subunit">
    <text evidence="11">Part of the BCDX2 complex consisting of RAD51B, RAD51C, RAD51D and XRCC2; the complex has a ring-like structure arranged into a flat disc around a central channel. In the absence of DNA, the BCDX2 subcomplex XRCC2:RAD51D formed a multimeric ring structure; in the presence of single-stranded DNA it formed a filamentous structure with the ssDNA. Interacts with SWSAP1 and ZSWIM7; involved in homologous recombination repair. Interacts with BLM; required for stimulation of BLM activity by the BCDX2 subcomplex XRCC2:RAD51D.</text>
</comment>
<dbReference type="Gene3D" id="3.40.50.300">
    <property type="entry name" value="P-loop containing nucleotide triphosphate hydrolases"/>
    <property type="match status" value="1"/>
</dbReference>
<dbReference type="Pfam" id="PF08423">
    <property type="entry name" value="Rad51"/>
    <property type="match status" value="1"/>
</dbReference>